<dbReference type="PANTHER" id="PTHR31377:SF0">
    <property type="entry name" value="AGMATINE DEIMINASE-RELATED"/>
    <property type="match status" value="1"/>
</dbReference>
<comment type="caution">
    <text evidence="2">The sequence shown here is derived from an EMBL/GenBank/DDBJ whole genome shotgun (WGS) entry which is preliminary data.</text>
</comment>
<dbReference type="GO" id="GO:0009446">
    <property type="term" value="P:putrescine biosynthetic process"/>
    <property type="evidence" value="ECO:0007669"/>
    <property type="project" value="InterPro"/>
</dbReference>
<name>A0A923ECY3_CLOTT</name>
<protein>
    <submittedName>
        <fullName evidence="2">Agmatine deiminase family protein</fullName>
    </submittedName>
</protein>
<dbReference type="Pfam" id="PF04371">
    <property type="entry name" value="PAD_porph"/>
    <property type="match status" value="1"/>
</dbReference>
<sequence>MKTYRTVGEFEKQESVMIIWPHNAYATNTLNNDIVSVEIVKAIINEIKLMEVFNLKQIIWVPKCSYDDDYSYCCPIPSADGSFNSFRAASANGHIDEICRFTSEDTILIAYISDEEAKNNKLHSLNKERLDKAFELVKNAKNFDGKPFNILKTPVPEPIYININPQDDAYTHWHEAREVMNGMFLDGTPFPPNTINVLPAMSYCNFLIANNVVVAQKYYEEGMSELIREKDEESLKVLKSAFPNHHIVQVNSLALNLYGGGIHCHTRNIPVATIKP</sequence>
<evidence type="ECO:0000256" key="1">
    <source>
        <dbReference type="ARBA" id="ARBA00022801"/>
    </source>
</evidence>
<dbReference type="PANTHER" id="PTHR31377">
    <property type="entry name" value="AGMATINE DEIMINASE-RELATED"/>
    <property type="match status" value="1"/>
</dbReference>
<organism evidence="2 3">
    <name type="scientific">Clostridium tetanomorphum</name>
    <dbReference type="NCBI Taxonomy" id="1553"/>
    <lineage>
        <taxon>Bacteria</taxon>
        <taxon>Bacillati</taxon>
        <taxon>Bacillota</taxon>
        <taxon>Clostridia</taxon>
        <taxon>Eubacteriales</taxon>
        <taxon>Clostridiaceae</taxon>
        <taxon>Clostridium</taxon>
    </lineage>
</organism>
<dbReference type="GO" id="GO:0047632">
    <property type="term" value="F:agmatine deiminase activity"/>
    <property type="evidence" value="ECO:0007669"/>
    <property type="project" value="TreeGrafter"/>
</dbReference>
<dbReference type="Proteomes" id="UP000563151">
    <property type="component" value="Unassembled WGS sequence"/>
</dbReference>
<proteinExistence type="predicted"/>
<dbReference type="InterPro" id="IPR007466">
    <property type="entry name" value="Peptidyl-Arg-deiminase_porph"/>
</dbReference>
<reference evidence="2 3" key="1">
    <citation type="submission" date="2020-04" db="EMBL/GenBank/DDBJ databases">
        <title>Genomic insights into acetone-butanol-ethanol (ABE) fermentation by sequencing solventogenic clostridia strains.</title>
        <authorList>
            <person name="Brown S."/>
        </authorList>
    </citation>
    <scope>NUCLEOTIDE SEQUENCE [LARGE SCALE GENOMIC DNA]</scope>
    <source>
        <strain evidence="2 3">DJ011</strain>
    </source>
</reference>
<accession>A0A923ECY3</accession>
<dbReference type="Gene3D" id="3.75.10.10">
    <property type="entry name" value="L-arginine/glycine Amidinotransferase, Chain A"/>
    <property type="match status" value="1"/>
</dbReference>
<evidence type="ECO:0000313" key="3">
    <source>
        <dbReference type="Proteomes" id="UP000563151"/>
    </source>
</evidence>
<dbReference type="GO" id="GO:0004668">
    <property type="term" value="F:protein-arginine deiminase activity"/>
    <property type="evidence" value="ECO:0007669"/>
    <property type="project" value="InterPro"/>
</dbReference>
<keyword evidence="3" id="KW-1185">Reference proteome</keyword>
<dbReference type="AlphaFoldDB" id="A0A923ECY3"/>
<evidence type="ECO:0000313" key="2">
    <source>
        <dbReference type="EMBL" id="MBC2399742.1"/>
    </source>
</evidence>
<keyword evidence="1" id="KW-0378">Hydrolase</keyword>
<dbReference type="SUPFAM" id="SSF55909">
    <property type="entry name" value="Pentein"/>
    <property type="match status" value="1"/>
</dbReference>
<dbReference type="RefSeq" id="WP_173680112.1">
    <property type="nucleotide sequence ID" value="NZ_JAAZWO010000035.1"/>
</dbReference>
<gene>
    <name evidence="2" type="ORF">HGG79_18515</name>
</gene>
<dbReference type="EMBL" id="JAAZWO010000035">
    <property type="protein sequence ID" value="MBC2399742.1"/>
    <property type="molecule type" value="Genomic_DNA"/>
</dbReference>